<dbReference type="AlphaFoldDB" id="A0A2U9CZW0"/>
<reference evidence="1 2" key="1">
    <citation type="submission" date="2017-12" db="EMBL/GenBank/DDBJ databases">
        <title>Integrating genomic resources of turbot (Scophthalmus maximus) in depth evaluation of genetic and physical mapping variation across individuals.</title>
        <authorList>
            <person name="Martinez P."/>
        </authorList>
    </citation>
    <scope>NUCLEOTIDE SEQUENCE [LARGE SCALE GENOMIC DNA]</scope>
</reference>
<evidence type="ECO:0000313" key="2">
    <source>
        <dbReference type="Proteomes" id="UP000246464"/>
    </source>
</evidence>
<keyword evidence="2" id="KW-1185">Reference proteome</keyword>
<evidence type="ECO:0000313" key="1">
    <source>
        <dbReference type="EMBL" id="AWP21693.1"/>
    </source>
</evidence>
<dbReference type="Proteomes" id="UP000246464">
    <property type="component" value="Chromosome 22"/>
</dbReference>
<protein>
    <submittedName>
        <fullName evidence="1">Uncharacterized protein</fullName>
    </submittedName>
</protein>
<dbReference type="EMBL" id="CP026264">
    <property type="protein sequence ID" value="AWP21693.1"/>
    <property type="molecule type" value="Genomic_DNA"/>
</dbReference>
<accession>A0A2U9CZW0</accession>
<proteinExistence type="predicted"/>
<name>A0A2U9CZW0_SCOMX</name>
<gene>
    <name evidence="1" type="ORF">SMAX5B_015843</name>
</gene>
<sequence length="55" mass="6159">MSVRSMQGGPYFENHLHRQQWSVMDGNQPVEGSRSWLAVVYVGLNKAQAGWPAVT</sequence>
<organism evidence="1 2">
    <name type="scientific">Scophthalmus maximus</name>
    <name type="common">Turbot</name>
    <name type="synonym">Psetta maxima</name>
    <dbReference type="NCBI Taxonomy" id="52904"/>
    <lineage>
        <taxon>Eukaryota</taxon>
        <taxon>Metazoa</taxon>
        <taxon>Chordata</taxon>
        <taxon>Craniata</taxon>
        <taxon>Vertebrata</taxon>
        <taxon>Euteleostomi</taxon>
        <taxon>Actinopterygii</taxon>
        <taxon>Neopterygii</taxon>
        <taxon>Teleostei</taxon>
        <taxon>Neoteleostei</taxon>
        <taxon>Acanthomorphata</taxon>
        <taxon>Carangaria</taxon>
        <taxon>Pleuronectiformes</taxon>
        <taxon>Pleuronectoidei</taxon>
        <taxon>Scophthalmidae</taxon>
        <taxon>Scophthalmus</taxon>
    </lineage>
</organism>